<evidence type="ECO:0000313" key="2">
    <source>
        <dbReference type="EMBL" id="CAF2122664.1"/>
    </source>
</evidence>
<feature type="compositionally biased region" description="Basic and acidic residues" evidence="1">
    <location>
        <begin position="31"/>
        <end position="66"/>
    </location>
</feature>
<feature type="region of interest" description="Disordered" evidence="1">
    <location>
        <begin position="1"/>
        <end position="83"/>
    </location>
</feature>
<organism evidence="2">
    <name type="scientific">Brassica napus</name>
    <name type="common">Rape</name>
    <dbReference type="NCBI Taxonomy" id="3708"/>
    <lineage>
        <taxon>Eukaryota</taxon>
        <taxon>Viridiplantae</taxon>
        <taxon>Streptophyta</taxon>
        <taxon>Embryophyta</taxon>
        <taxon>Tracheophyta</taxon>
        <taxon>Spermatophyta</taxon>
        <taxon>Magnoliopsida</taxon>
        <taxon>eudicotyledons</taxon>
        <taxon>Gunneridae</taxon>
        <taxon>Pentapetalae</taxon>
        <taxon>rosids</taxon>
        <taxon>malvids</taxon>
        <taxon>Brassicales</taxon>
        <taxon>Brassicaceae</taxon>
        <taxon>Brassiceae</taxon>
        <taxon>Brassica</taxon>
    </lineage>
</organism>
<feature type="compositionally biased region" description="Polar residues" evidence="1">
    <location>
        <begin position="74"/>
        <end position="83"/>
    </location>
</feature>
<evidence type="ECO:0000256" key="1">
    <source>
        <dbReference type="SAM" id="MobiDB-lite"/>
    </source>
</evidence>
<dbReference type="EMBL" id="HG994357">
    <property type="protein sequence ID" value="CAF2122664.1"/>
    <property type="molecule type" value="Genomic_DNA"/>
</dbReference>
<gene>
    <name evidence="2" type="ORF">DARMORV10_A03P18840.1</name>
</gene>
<feature type="compositionally biased region" description="Acidic residues" evidence="1">
    <location>
        <begin position="17"/>
        <end position="30"/>
    </location>
</feature>
<dbReference type="Gramene" id="CDX84676">
    <property type="protein sequence ID" value="CDX84676"/>
    <property type="gene ID" value="GSBRNA2T00141956001"/>
</dbReference>
<sequence length="83" mass="9202">MYPSDSDATSHGLGLAVEDEDEFEEEEDEKEPVLKDEPNLAEVKEEPHLVEPVEVKEEPKDLVKEANRKRHASASPTSSLGST</sequence>
<accession>A0A816W8X4</accession>
<protein>
    <submittedName>
        <fullName evidence="2">(rape) hypothetical protein</fullName>
    </submittedName>
</protein>
<proteinExistence type="predicted"/>
<dbReference type="AlphaFoldDB" id="A0A816W8X4"/>
<dbReference type="Proteomes" id="UP001295469">
    <property type="component" value="Chromosome A03"/>
</dbReference>
<reference evidence="2" key="1">
    <citation type="submission" date="2021-01" db="EMBL/GenBank/DDBJ databases">
        <authorList>
            <consortium name="Genoscope - CEA"/>
            <person name="William W."/>
        </authorList>
    </citation>
    <scope>NUCLEOTIDE SEQUENCE</scope>
</reference>
<name>A0A816W8X4_BRANA</name>